<accession>A0A507B800</accession>
<evidence type="ECO:0000313" key="3">
    <source>
        <dbReference type="EMBL" id="TPX13201.1"/>
    </source>
</evidence>
<evidence type="ECO:0000259" key="2">
    <source>
        <dbReference type="Pfam" id="PF22980"/>
    </source>
</evidence>
<evidence type="ECO:0000256" key="1">
    <source>
        <dbReference type="SAM" id="MobiDB-lite"/>
    </source>
</evidence>
<organism evidence="3 4">
    <name type="scientific">Thyridium curvatum</name>
    <dbReference type="NCBI Taxonomy" id="1093900"/>
    <lineage>
        <taxon>Eukaryota</taxon>
        <taxon>Fungi</taxon>
        <taxon>Dikarya</taxon>
        <taxon>Ascomycota</taxon>
        <taxon>Pezizomycotina</taxon>
        <taxon>Sordariomycetes</taxon>
        <taxon>Sordariomycetidae</taxon>
        <taxon>Thyridiales</taxon>
        <taxon>Thyridiaceae</taxon>
        <taxon>Thyridium</taxon>
    </lineage>
</organism>
<comment type="caution">
    <text evidence="3">The sequence shown here is derived from an EMBL/GenBank/DDBJ whole genome shotgun (WGS) entry which is preliminary data.</text>
</comment>
<dbReference type="InParanoid" id="A0A507B800"/>
<sequence length="293" mass="30627">MSNQTIESQFKFLISCIRNTTSPGKIDFQGVADELGIVSKGAAAKRYERLMKAHGITNSTPGGNGGRSTPASAPSTPGPGSARKKRKTGATTAVVAADDEITAPKDDEEDLKVEKGVKAEAKSAGARLNGASMSSLATIPDYRPYLALSAAAGAALAPGESPAVPTPTSAPKEGSSGQSAGNDADDDVLLVYETQKRPVENATAASCPGQAVSSAAQQPTPPPQPMLQHSCEHHTNYGFPMSQPPLTLRTTTPSEPFAGYALPPMVDWYNSAQPSVYPFYHVVPKTENQWKSS</sequence>
<feature type="domain" description="Myb-like DNA-binding" evidence="2">
    <location>
        <begin position="7"/>
        <end position="55"/>
    </location>
</feature>
<feature type="region of interest" description="Disordered" evidence="1">
    <location>
        <begin position="157"/>
        <end position="184"/>
    </location>
</feature>
<keyword evidence="4" id="KW-1185">Reference proteome</keyword>
<proteinExistence type="predicted"/>
<dbReference type="InterPro" id="IPR054505">
    <property type="entry name" value="Myb_DNA-bind_8"/>
</dbReference>
<dbReference type="GeneID" id="41973848"/>
<dbReference type="OrthoDB" id="5353914at2759"/>
<reference evidence="3 4" key="1">
    <citation type="submission" date="2019-06" db="EMBL/GenBank/DDBJ databases">
        <title>Draft genome sequence of the filamentous fungus Phialemoniopsis curvata isolated from diesel fuel.</title>
        <authorList>
            <person name="Varaljay V.A."/>
            <person name="Lyon W.J."/>
            <person name="Crouch A.L."/>
            <person name="Drake C.E."/>
            <person name="Hollomon J.M."/>
            <person name="Nadeau L.J."/>
            <person name="Nunn H.S."/>
            <person name="Stevenson B.S."/>
            <person name="Bojanowski C.L."/>
            <person name="Crookes-Goodson W.J."/>
        </authorList>
    </citation>
    <scope>NUCLEOTIDE SEQUENCE [LARGE SCALE GENOMIC DNA]</scope>
    <source>
        <strain evidence="3 4">D216</strain>
    </source>
</reference>
<dbReference type="STRING" id="1093900.A0A507B800"/>
<evidence type="ECO:0000313" key="4">
    <source>
        <dbReference type="Proteomes" id="UP000319257"/>
    </source>
</evidence>
<name>A0A507B800_9PEZI</name>
<protein>
    <recommendedName>
        <fullName evidence="2">Myb-like DNA-binding domain-containing protein</fullName>
    </recommendedName>
</protein>
<dbReference type="AlphaFoldDB" id="A0A507B800"/>
<dbReference type="RefSeq" id="XP_030994912.1">
    <property type="nucleotide sequence ID" value="XM_031141030.1"/>
</dbReference>
<dbReference type="EMBL" id="SKBQ01000036">
    <property type="protein sequence ID" value="TPX13201.1"/>
    <property type="molecule type" value="Genomic_DNA"/>
</dbReference>
<feature type="region of interest" description="Disordered" evidence="1">
    <location>
        <begin position="201"/>
        <end position="227"/>
    </location>
</feature>
<feature type="compositionally biased region" description="Low complexity" evidence="1">
    <location>
        <begin position="67"/>
        <end position="81"/>
    </location>
</feature>
<feature type="region of interest" description="Disordered" evidence="1">
    <location>
        <begin position="55"/>
        <end position="91"/>
    </location>
</feature>
<gene>
    <name evidence="3" type="ORF">E0L32_006401</name>
</gene>
<dbReference type="Proteomes" id="UP000319257">
    <property type="component" value="Unassembled WGS sequence"/>
</dbReference>
<dbReference type="Pfam" id="PF22980">
    <property type="entry name" value="Myb_DNA-bind_8"/>
    <property type="match status" value="1"/>
</dbReference>